<dbReference type="InParanoid" id="A0A540VJ82"/>
<dbReference type="InterPro" id="IPR036397">
    <property type="entry name" value="RNaseH_sf"/>
</dbReference>
<dbReference type="GO" id="GO:0003676">
    <property type="term" value="F:nucleic acid binding"/>
    <property type="evidence" value="ECO:0007669"/>
    <property type="project" value="InterPro"/>
</dbReference>
<dbReference type="PANTHER" id="PTHR35004">
    <property type="entry name" value="TRANSPOSASE RV3428C-RELATED"/>
    <property type="match status" value="1"/>
</dbReference>
<protein>
    <submittedName>
        <fullName evidence="2">Transposase</fullName>
    </submittedName>
</protein>
<dbReference type="EMBL" id="VIGC01000009">
    <property type="protein sequence ID" value="TQE96173.1"/>
    <property type="molecule type" value="Genomic_DNA"/>
</dbReference>
<organism evidence="2 3">
    <name type="scientific">Litorilinea aerophila</name>
    <dbReference type="NCBI Taxonomy" id="1204385"/>
    <lineage>
        <taxon>Bacteria</taxon>
        <taxon>Bacillati</taxon>
        <taxon>Chloroflexota</taxon>
        <taxon>Caldilineae</taxon>
        <taxon>Caldilineales</taxon>
        <taxon>Caldilineaceae</taxon>
        <taxon>Litorilinea</taxon>
    </lineage>
</organism>
<dbReference type="SUPFAM" id="SSF46689">
    <property type="entry name" value="Homeodomain-like"/>
    <property type="match status" value="1"/>
</dbReference>
<dbReference type="AlphaFoldDB" id="A0A540VJ82"/>
<dbReference type="RefSeq" id="WP_141609726.1">
    <property type="nucleotide sequence ID" value="NZ_VIGC02000009.1"/>
</dbReference>
<dbReference type="SUPFAM" id="SSF53098">
    <property type="entry name" value="Ribonuclease H-like"/>
    <property type="match status" value="1"/>
</dbReference>
<dbReference type="Pfam" id="PF13683">
    <property type="entry name" value="rve_3"/>
    <property type="match status" value="1"/>
</dbReference>
<keyword evidence="3" id="KW-1185">Reference proteome</keyword>
<proteinExistence type="predicted"/>
<name>A0A540VJ82_9CHLR</name>
<dbReference type="PANTHER" id="PTHR35004:SF7">
    <property type="entry name" value="INTEGRASE PROTEIN"/>
    <property type="match status" value="1"/>
</dbReference>
<evidence type="ECO:0000259" key="1">
    <source>
        <dbReference type="PROSITE" id="PS50994"/>
    </source>
</evidence>
<evidence type="ECO:0000313" key="2">
    <source>
        <dbReference type="EMBL" id="TQE96173.1"/>
    </source>
</evidence>
<reference evidence="2 3" key="1">
    <citation type="submission" date="2019-06" db="EMBL/GenBank/DDBJ databases">
        <title>Genome sequence of Litorilinea aerophila BAA-2444.</title>
        <authorList>
            <person name="Maclea K.S."/>
            <person name="Maurais E.G."/>
            <person name="Iannazzi L.C."/>
        </authorList>
    </citation>
    <scope>NUCLEOTIDE SEQUENCE [LARGE SCALE GENOMIC DNA]</scope>
    <source>
        <strain evidence="2 3">ATCC BAA-2444</strain>
    </source>
</reference>
<feature type="domain" description="Integrase catalytic" evidence="1">
    <location>
        <begin position="144"/>
        <end position="290"/>
    </location>
</feature>
<dbReference type="GO" id="GO:0015074">
    <property type="term" value="P:DNA integration"/>
    <property type="evidence" value="ECO:0007669"/>
    <property type="project" value="InterPro"/>
</dbReference>
<comment type="caution">
    <text evidence="2">The sequence shown here is derived from an EMBL/GenBank/DDBJ whole genome shotgun (WGS) entry which is preliminary data.</text>
</comment>
<gene>
    <name evidence="2" type="ORF">FKZ61_08810</name>
</gene>
<dbReference type="OrthoDB" id="59993at2"/>
<dbReference type="Proteomes" id="UP000317371">
    <property type="component" value="Unassembled WGS sequence"/>
</dbReference>
<dbReference type="InterPro" id="IPR001584">
    <property type="entry name" value="Integrase_cat-core"/>
</dbReference>
<dbReference type="Gene3D" id="3.30.420.10">
    <property type="entry name" value="Ribonuclease H-like superfamily/Ribonuclease H"/>
    <property type="match status" value="1"/>
</dbReference>
<dbReference type="InterPro" id="IPR012337">
    <property type="entry name" value="RNaseH-like_sf"/>
</dbReference>
<dbReference type="Pfam" id="PF13384">
    <property type="entry name" value="HTH_23"/>
    <property type="match status" value="1"/>
</dbReference>
<sequence length="308" mass="35770">MNQAPYQTNQEEALRNQAIDRYLQGMRPAAIARHLGRSRKWFYETLHRFQQEGRAGLASRLRQPRHSPSQIAPEVEAAVLRVRRLLSSREDPVLRFGNSGADAIAAELKRAGIEAPSRATINRILRRHGLSNPRPHQRKKQTLPADYPWPQVHHAHVLHAMDFMERVLPGGQRLYACNLLDVFCQWPFLALITSKTKQNVVDFFLAAWQDVGRPNALRVDNDPVWRGSSSASYTFSTLVRLWLYLGVQVIFIPPYTPQANTWIESFNRLWSRNFWERMHFQDLSMVQQALPDFQTYCRIIDPENWTTC</sequence>
<accession>A0A540VJ82</accession>
<evidence type="ECO:0000313" key="3">
    <source>
        <dbReference type="Proteomes" id="UP000317371"/>
    </source>
</evidence>
<dbReference type="PROSITE" id="PS50994">
    <property type="entry name" value="INTEGRASE"/>
    <property type="match status" value="1"/>
</dbReference>
<dbReference type="InterPro" id="IPR009057">
    <property type="entry name" value="Homeodomain-like_sf"/>
</dbReference>